<dbReference type="SUPFAM" id="SSF54909">
    <property type="entry name" value="Dimeric alpha+beta barrel"/>
    <property type="match status" value="1"/>
</dbReference>
<name>A0A3S0QUM6_9HYPH</name>
<protein>
    <submittedName>
        <fullName evidence="2">Antibiotic biosynthesis monooxygenase</fullName>
    </submittedName>
</protein>
<dbReference type="InterPro" id="IPR007138">
    <property type="entry name" value="ABM_dom"/>
</dbReference>
<keyword evidence="2" id="KW-0560">Oxidoreductase</keyword>
<keyword evidence="2" id="KW-0503">Monooxygenase</keyword>
<evidence type="ECO:0000259" key="1">
    <source>
        <dbReference type="PROSITE" id="PS51725"/>
    </source>
</evidence>
<dbReference type="Pfam" id="PF03992">
    <property type="entry name" value="ABM"/>
    <property type="match status" value="1"/>
</dbReference>
<evidence type="ECO:0000313" key="3">
    <source>
        <dbReference type="Proteomes" id="UP000278823"/>
    </source>
</evidence>
<dbReference type="GO" id="GO:0004497">
    <property type="term" value="F:monooxygenase activity"/>
    <property type="evidence" value="ECO:0007669"/>
    <property type="project" value="UniProtKB-KW"/>
</dbReference>
<dbReference type="Proteomes" id="UP000278823">
    <property type="component" value="Unassembled WGS sequence"/>
</dbReference>
<dbReference type="OrthoDB" id="1494517at2"/>
<organism evidence="2 3">
    <name type="scientific">Rhizobium vallis</name>
    <dbReference type="NCBI Taxonomy" id="634290"/>
    <lineage>
        <taxon>Bacteria</taxon>
        <taxon>Pseudomonadati</taxon>
        <taxon>Pseudomonadota</taxon>
        <taxon>Alphaproteobacteria</taxon>
        <taxon>Hyphomicrobiales</taxon>
        <taxon>Rhizobiaceae</taxon>
        <taxon>Rhizobium/Agrobacterium group</taxon>
        <taxon>Rhizobium</taxon>
    </lineage>
</organism>
<dbReference type="PROSITE" id="PS51725">
    <property type="entry name" value="ABM"/>
    <property type="match status" value="1"/>
</dbReference>
<accession>A0A3S0QUM6</accession>
<dbReference type="AlphaFoldDB" id="A0A3S0QUM6"/>
<proteinExistence type="predicted"/>
<dbReference type="InterPro" id="IPR011008">
    <property type="entry name" value="Dimeric_a/b-barrel"/>
</dbReference>
<feature type="domain" description="ABM" evidence="1">
    <location>
        <begin position="28"/>
        <end position="118"/>
    </location>
</feature>
<keyword evidence="3" id="KW-1185">Reference proteome</keyword>
<sequence>MESTMSHMRPMDPAFPIDRQIALDASPVVLINLFTLDKADEQAFLDAWQDDAAFMKRQPGFISTQLHRAIGESPAYLNYAVWESTADFRAAFLHPEFRAKLSSYPSSALASPHLFQKVAVPGICVA</sequence>
<comment type="caution">
    <text evidence="2">The sequence shown here is derived from an EMBL/GenBank/DDBJ whole genome shotgun (WGS) entry which is preliminary data.</text>
</comment>
<gene>
    <name evidence="2" type="ORF">EFQ99_17590</name>
</gene>
<dbReference type="Gene3D" id="3.30.70.100">
    <property type="match status" value="1"/>
</dbReference>
<reference evidence="3" key="1">
    <citation type="submission" date="2018-11" db="EMBL/GenBank/DDBJ databases">
        <title>Rhizobium chutanense sp. nov., isolated from root nodules of Phaseolus vulgaris in China.</title>
        <authorList>
            <person name="Huo Y."/>
        </authorList>
    </citation>
    <scope>NUCLEOTIDE SEQUENCE [LARGE SCALE GENOMIC DNA]</scope>
    <source>
        <strain evidence="3">CCBAU 65647</strain>
    </source>
</reference>
<evidence type="ECO:0000313" key="2">
    <source>
        <dbReference type="EMBL" id="RUM24578.1"/>
    </source>
</evidence>
<dbReference type="EMBL" id="RJTH01000005">
    <property type="protein sequence ID" value="RUM24578.1"/>
    <property type="molecule type" value="Genomic_DNA"/>
</dbReference>